<evidence type="ECO:0000313" key="3">
    <source>
        <dbReference type="EMBL" id="MBE0459189.1"/>
    </source>
</evidence>
<proteinExistence type="predicted"/>
<dbReference type="SUPFAM" id="SSF46689">
    <property type="entry name" value="Homeodomain-like"/>
    <property type="match status" value="1"/>
</dbReference>
<dbReference type="PRINTS" id="PR01590">
    <property type="entry name" value="HTHFIS"/>
</dbReference>
<name>A0ABR9FQT0_9GAMM</name>
<comment type="caution">
    <text evidence="3">The sequence shown here is derived from an EMBL/GenBank/DDBJ whole genome shotgun (WGS) entry which is preliminary data.</text>
</comment>
<accession>A0ABR9FQT0</accession>
<sequence length="153" mass="17504">MEKILIVDDNPAILEALSLLLEIHDYHVVTAKTQREALQIVQYQRIALVIQDMNFSNDTTSGEEGKALFYQLRELENACKRAAVLKPHGDITFDDFALQSLTSHTQPTKQEPTKLALENAMRDQQGVIAKVARQFGLSRQALYRRLQKFEIDY</sequence>
<dbReference type="InterPro" id="IPR011006">
    <property type="entry name" value="CheY-like_superfamily"/>
</dbReference>
<dbReference type="Gene3D" id="3.40.50.2300">
    <property type="match status" value="1"/>
</dbReference>
<feature type="domain" description="Response regulatory" evidence="2">
    <location>
        <begin position="3"/>
        <end position="153"/>
    </location>
</feature>
<dbReference type="PANTHER" id="PTHR32071:SF86">
    <property type="entry name" value="TWO COMPONENT SIGNAL TRANSDUCTION SYSTEM SIGMA54-DEPENDENT RESPONSE REGULATOR FIS FAMILY"/>
    <property type="match status" value="1"/>
</dbReference>
<dbReference type="InterPro" id="IPR001789">
    <property type="entry name" value="Sig_transdc_resp-reg_receiver"/>
</dbReference>
<gene>
    <name evidence="3" type="ORF">EI167_17450</name>
</gene>
<feature type="modified residue" description="4-aspartylphosphate" evidence="1">
    <location>
        <position position="52"/>
    </location>
</feature>
<dbReference type="Gene3D" id="1.10.10.60">
    <property type="entry name" value="Homeodomain-like"/>
    <property type="match status" value="1"/>
</dbReference>
<evidence type="ECO:0000256" key="1">
    <source>
        <dbReference type="PROSITE-ProRule" id="PRU00169"/>
    </source>
</evidence>
<dbReference type="InterPro" id="IPR009057">
    <property type="entry name" value="Homeodomain-like_sf"/>
</dbReference>
<dbReference type="SUPFAM" id="SSF52172">
    <property type="entry name" value="CheY-like"/>
    <property type="match status" value="1"/>
</dbReference>
<evidence type="ECO:0000259" key="2">
    <source>
        <dbReference type="PROSITE" id="PS50110"/>
    </source>
</evidence>
<dbReference type="Proteomes" id="UP000707245">
    <property type="component" value="Unassembled WGS sequence"/>
</dbReference>
<protein>
    <submittedName>
        <fullName evidence="3">Response regulator</fullName>
    </submittedName>
</protein>
<dbReference type="PROSITE" id="PS50110">
    <property type="entry name" value="RESPONSE_REGULATORY"/>
    <property type="match status" value="1"/>
</dbReference>
<evidence type="ECO:0000313" key="4">
    <source>
        <dbReference type="Proteomes" id="UP000707245"/>
    </source>
</evidence>
<reference evidence="3 4" key="1">
    <citation type="submission" date="2020-07" db="EMBL/GenBank/DDBJ databases">
        <title>Halophilic bacteria isolated from french cheeses.</title>
        <authorList>
            <person name="Kothe C.I."/>
            <person name="Farah-Kraiem B."/>
            <person name="Renault P."/>
            <person name="Dridi B."/>
        </authorList>
    </citation>
    <scope>NUCLEOTIDE SEQUENCE [LARGE SCALE GENOMIC DNA]</scope>
    <source>
        <strain evidence="3 4">FME14</strain>
    </source>
</reference>
<dbReference type="Pfam" id="PF00072">
    <property type="entry name" value="Response_reg"/>
    <property type="match status" value="1"/>
</dbReference>
<dbReference type="InterPro" id="IPR002197">
    <property type="entry name" value="HTH_Fis"/>
</dbReference>
<organism evidence="3 4">
    <name type="scientific">Pseudoalteromonas prydzensis</name>
    <dbReference type="NCBI Taxonomy" id="182141"/>
    <lineage>
        <taxon>Bacteria</taxon>
        <taxon>Pseudomonadati</taxon>
        <taxon>Pseudomonadota</taxon>
        <taxon>Gammaproteobacteria</taxon>
        <taxon>Alteromonadales</taxon>
        <taxon>Pseudoalteromonadaceae</taxon>
        <taxon>Pseudoalteromonas</taxon>
    </lineage>
</organism>
<dbReference type="PANTHER" id="PTHR32071">
    <property type="entry name" value="TRANSCRIPTIONAL REGULATORY PROTEIN"/>
    <property type="match status" value="1"/>
</dbReference>
<dbReference type="EMBL" id="RRZA01000066">
    <property type="protein sequence ID" value="MBE0459189.1"/>
    <property type="molecule type" value="Genomic_DNA"/>
</dbReference>
<keyword evidence="4" id="KW-1185">Reference proteome</keyword>
<keyword evidence="1" id="KW-0597">Phosphoprotein</keyword>
<dbReference type="Pfam" id="PF02954">
    <property type="entry name" value="HTH_8"/>
    <property type="match status" value="1"/>
</dbReference>